<dbReference type="Pfam" id="PF05239">
    <property type="entry name" value="PRC"/>
    <property type="match status" value="1"/>
</dbReference>
<reference evidence="2 3" key="1">
    <citation type="journal article" date="2018" name="J. Microbiol.">
        <title>Baekduia soli gen. nov., sp. nov., a novel bacterium isolated from the soil of Baekdu Mountain and proposal of a novel family name, Baekduiaceae fam. nov.</title>
        <authorList>
            <person name="An D.S."/>
            <person name="Siddiqi M.Z."/>
            <person name="Kim K.H."/>
            <person name="Yu H.S."/>
            <person name="Im W.T."/>
        </authorList>
    </citation>
    <scope>NUCLEOTIDE SEQUENCE [LARGE SCALE GENOMIC DNA]</scope>
    <source>
        <strain evidence="2 3">BR7-21</strain>
    </source>
</reference>
<sequence>MSTPPAAASPIVAESIIDWKGQDVVDAADEKLGKLAEVLYDVETDVPAFIAVKSGVIGKHLTLVPLAGASVAPGHVRVAWSKADVKDAPSYDTDAELTLEDEAEAFRFYGLAHTPAGQGARRLARR</sequence>
<dbReference type="KEGG" id="bsol:FSW04_15365"/>
<dbReference type="InterPro" id="IPR027275">
    <property type="entry name" value="PRC-brl_dom"/>
</dbReference>
<proteinExistence type="predicted"/>
<dbReference type="GO" id="GO:0030077">
    <property type="term" value="C:plasma membrane light-harvesting complex"/>
    <property type="evidence" value="ECO:0007669"/>
    <property type="project" value="InterPro"/>
</dbReference>
<dbReference type="RefSeq" id="WP_146920776.1">
    <property type="nucleotide sequence ID" value="NZ_CP042430.1"/>
</dbReference>
<dbReference type="GO" id="GO:0019684">
    <property type="term" value="P:photosynthesis, light reaction"/>
    <property type="evidence" value="ECO:0007669"/>
    <property type="project" value="InterPro"/>
</dbReference>
<dbReference type="InterPro" id="IPR011033">
    <property type="entry name" value="PRC_barrel-like_sf"/>
</dbReference>
<feature type="domain" description="PRC-barrel" evidence="1">
    <location>
        <begin position="18"/>
        <end position="76"/>
    </location>
</feature>
<keyword evidence="3" id="KW-1185">Reference proteome</keyword>
<dbReference type="SUPFAM" id="SSF50346">
    <property type="entry name" value="PRC-barrel domain"/>
    <property type="match status" value="1"/>
</dbReference>
<dbReference type="EMBL" id="CP042430">
    <property type="protein sequence ID" value="QEC48818.1"/>
    <property type="molecule type" value="Genomic_DNA"/>
</dbReference>
<dbReference type="AlphaFoldDB" id="A0A5B8U7L4"/>
<name>A0A5B8U7L4_9ACTN</name>
<dbReference type="Gene3D" id="3.90.50.10">
    <property type="entry name" value="Photosynthetic Reaction Center, subunit H, domain 2"/>
    <property type="match status" value="1"/>
</dbReference>
<dbReference type="Proteomes" id="UP000321805">
    <property type="component" value="Chromosome"/>
</dbReference>
<gene>
    <name evidence="2" type="ORF">FSW04_15365</name>
</gene>
<protein>
    <submittedName>
        <fullName evidence="2">PRC-barrel domain containing protein</fullName>
    </submittedName>
</protein>
<dbReference type="InterPro" id="IPR014747">
    <property type="entry name" value="Bac_photo_RC_H_C"/>
</dbReference>
<organism evidence="2 3">
    <name type="scientific">Baekduia soli</name>
    <dbReference type="NCBI Taxonomy" id="496014"/>
    <lineage>
        <taxon>Bacteria</taxon>
        <taxon>Bacillati</taxon>
        <taxon>Actinomycetota</taxon>
        <taxon>Thermoleophilia</taxon>
        <taxon>Solirubrobacterales</taxon>
        <taxon>Baekduiaceae</taxon>
        <taxon>Baekduia</taxon>
    </lineage>
</organism>
<accession>A0A5B8U7L4</accession>
<evidence type="ECO:0000313" key="3">
    <source>
        <dbReference type="Proteomes" id="UP000321805"/>
    </source>
</evidence>
<dbReference type="OrthoDB" id="3712018at2"/>
<evidence type="ECO:0000313" key="2">
    <source>
        <dbReference type="EMBL" id="QEC48818.1"/>
    </source>
</evidence>
<evidence type="ECO:0000259" key="1">
    <source>
        <dbReference type="Pfam" id="PF05239"/>
    </source>
</evidence>